<evidence type="ECO:0000313" key="4">
    <source>
        <dbReference type="Proteomes" id="UP000234254"/>
    </source>
</evidence>
<evidence type="ECO:0000256" key="2">
    <source>
        <dbReference type="SAM" id="MobiDB-lite"/>
    </source>
</evidence>
<feature type="coiled-coil region" evidence="1">
    <location>
        <begin position="58"/>
        <end position="85"/>
    </location>
</feature>
<sequence length="479" mass="53464">MMEVLAQDESTIEDCRMALKTAYLERDYLEAIGHASRILDAEKGRIQQVEQLFVDFENDSLQLQLDRLNQDLARSMRRETDAQQELRKVHEDLKRSQQTAVVCSRETEELREELASVNTVSADSQKLVAEKTKLSRDLASLQSEVERLRSQAASTSAAIAEKQALERQLNALDVELENEKRAHDHTHAQASELSDEIVALTTKLDETRKKLAEVESHAHQQGRKWASERSTLEAKIESLSRKQSLDQENLAATQANNQRWPVAPEATRLADPPPQTIPLKDQSRSSRFDPGMTISTPGAVRGAEKKKQPIARPGEKSAFSITPFLERTKGRDSTMSSDESENDTPVARAVDRAREQRSEASSEGRSIASSNREPSVSANEAVSEEQPAQVKPKPKVTKKVQKKPSDLVDSSDMAGTSASLFNRAPGLGMAKTKKRKLGGQRDKTLLDDDFEEEPRKDLKKPAAFGAFSTFSPLKKDRRR</sequence>
<keyword evidence="4" id="KW-1185">Reference proteome</keyword>
<accession>A0A2I1D3M8</accession>
<protein>
    <submittedName>
        <fullName evidence="3">Uncharacterized protein</fullName>
    </submittedName>
</protein>
<dbReference type="EMBL" id="MSFM01000006">
    <property type="protein sequence ID" value="PKY04475.1"/>
    <property type="molecule type" value="Genomic_DNA"/>
</dbReference>
<feature type="region of interest" description="Disordered" evidence="2">
    <location>
        <begin position="254"/>
        <end position="463"/>
    </location>
</feature>
<keyword evidence="1" id="KW-0175">Coiled coil</keyword>
<feature type="coiled-coil region" evidence="1">
    <location>
        <begin position="124"/>
        <end position="217"/>
    </location>
</feature>
<proteinExistence type="predicted"/>
<dbReference type="VEuPathDB" id="FungiDB:P168DRAFT_327417"/>
<organism evidence="3 4">
    <name type="scientific">Aspergillus campestris (strain IBT 28561)</name>
    <dbReference type="NCBI Taxonomy" id="1392248"/>
    <lineage>
        <taxon>Eukaryota</taxon>
        <taxon>Fungi</taxon>
        <taxon>Dikarya</taxon>
        <taxon>Ascomycota</taxon>
        <taxon>Pezizomycotina</taxon>
        <taxon>Eurotiomycetes</taxon>
        <taxon>Eurotiomycetidae</taxon>
        <taxon>Eurotiales</taxon>
        <taxon>Aspergillaceae</taxon>
        <taxon>Aspergillus</taxon>
        <taxon>Aspergillus subgen. Circumdati</taxon>
    </lineage>
</organism>
<comment type="caution">
    <text evidence="3">The sequence shown here is derived from an EMBL/GenBank/DDBJ whole genome shotgun (WGS) entry which is preliminary data.</text>
</comment>
<gene>
    <name evidence="3" type="ORF">P168DRAFT_327417</name>
</gene>
<feature type="compositionally biased region" description="Basic residues" evidence="2">
    <location>
        <begin position="392"/>
        <end position="402"/>
    </location>
</feature>
<dbReference type="Proteomes" id="UP000234254">
    <property type="component" value="Unassembled WGS sequence"/>
</dbReference>
<feature type="compositionally biased region" description="Polar residues" evidence="2">
    <location>
        <begin position="363"/>
        <end position="380"/>
    </location>
</feature>
<evidence type="ECO:0000256" key="1">
    <source>
        <dbReference type="SAM" id="Coils"/>
    </source>
</evidence>
<dbReference type="GeneID" id="36548764"/>
<reference evidence="3" key="1">
    <citation type="submission" date="2016-12" db="EMBL/GenBank/DDBJ databases">
        <title>The genomes of Aspergillus section Nigri reveals drivers in fungal speciation.</title>
        <authorList>
            <consortium name="DOE Joint Genome Institute"/>
            <person name="Vesth T.C."/>
            <person name="Nybo J."/>
            <person name="Theobald S."/>
            <person name="Brandl J."/>
            <person name="Frisvad J.C."/>
            <person name="Nielsen K.F."/>
            <person name="Lyhne E.K."/>
            <person name="Kogle M.E."/>
            <person name="Kuo A."/>
            <person name="Riley R."/>
            <person name="Clum A."/>
            <person name="Nolan M."/>
            <person name="Lipzen A."/>
            <person name="Salamov A."/>
            <person name="Henrissat B."/>
            <person name="Wiebenga A."/>
            <person name="De vries R.P."/>
            <person name="Grigoriev I.V."/>
            <person name="Mortensen U.H."/>
            <person name="Andersen M.R."/>
            <person name="Baker S.E."/>
        </authorList>
    </citation>
    <scope>NUCLEOTIDE SEQUENCE</scope>
    <source>
        <strain evidence="3">IBT 28561</strain>
    </source>
</reference>
<dbReference type="AlphaFoldDB" id="A0A2I1D3M8"/>
<dbReference type="Gene3D" id="1.10.287.1490">
    <property type="match status" value="1"/>
</dbReference>
<name>A0A2I1D3M8_ASPC2</name>
<feature type="compositionally biased region" description="Basic and acidic residues" evidence="2">
    <location>
        <begin position="349"/>
        <end position="362"/>
    </location>
</feature>
<dbReference type="OrthoDB" id="20105at2759"/>
<dbReference type="RefSeq" id="XP_024693069.1">
    <property type="nucleotide sequence ID" value="XM_024841240.1"/>
</dbReference>
<evidence type="ECO:0000313" key="3">
    <source>
        <dbReference type="EMBL" id="PKY04475.1"/>
    </source>
</evidence>